<gene>
    <name evidence="1" type="ORF">PN612_06250</name>
</gene>
<organism evidence="1 2">
    <name type="scientific">Parabacteroides distasonis</name>
    <dbReference type="NCBI Taxonomy" id="823"/>
    <lineage>
        <taxon>Bacteria</taxon>
        <taxon>Pseudomonadati</taxon>
        <taxon>Bacteroidota</taxon>
        <taxon>Bacteroidia</taxon>
        <taxon>Bacteroidales</taxon>
        <taxon>Tannerellaceae</taxon>
        <taxon>Parabacteroides</taxon>
    </lineage>
</organism>
<accession>A0AAW6F4X3</accession>
<name>A0AAW6F4X3_PARDI</name>
<dbReference type="Proteomes" id="UP001211522">
    <property type="component" value="Unassembled WGS sequence"/>
</dbReference>
<evidence type="ECO:0000313" key="1">
    <source>
        <dbReference type="EMBL" id="MDB9138114.1"/>
    </source>
</evidence>
<proteinExistence type="predicted"/>
<dbReference type="EMBL" id="JAQMPX010000042">
    <property type="protein sequence ID" value="MDB9138114.1"/>
    <property type="molecule type" value="Genomic_DNA"/>
</dbReference>
<evidence type="ECO:0000313" key="2">
    <source>
        <dbReference type="Proteomes" id="UP001211522"/>
    </source>
</evidence>
<reference evidence="1" key="1">
    <citation type="submission" date="2023-01" db="EMBL/GenBank/DDBJ databases">
        <title>Human gut microbiome strain richness.</title>
        <authorList>
            <person name="Chen-Liaw A."/>
        </authorList>
    </citation>
    <scope>NUCLEOTIDE SEQUENCE</scope>
    <source>
        <strain evidence="1">D35st1_E5_D35t1_190705</strain>
    </source>
</reference>
<comment type="caution">
    <text evidence="1">The sequence shown here is derived from an EMBL/GenBank/DDBJ whole genome shotgun (WGS) entry which is preliminary data.</text>
</comment>
<protein>
    <submittedName>
        <fullName evidence="1">Uncharacterized protein</fullName>
    </submittedName>
</protein>
<sequence length="61" mass="7069">MEFCAINKPEDWIERVVEQFGTLVTANGFTVPLSVGNDFFRQYYLLPWLTLTSNNVLDRAK</sequence>
<dbReference type="AlphaFoldDB" id="A0AAW6F4X3"/>